<organism evidence="1 2">
    <name type="scientific">Gossypium australe</name>
    <dbReference type="NCBI Taxonomy" id="47621"/>
    <lineage>
        <taxon>Eukaryota</taxon>
        <taxon>Viridiplantae</taxon>
        <taxon>Streptophyta</taxon>
        <taxon>Embryophyta</taxon>
        <taxon>Tracheophyta</taxon>
        <taxon>Spermatophyta</taxon>
        <taxon>Magnoliopsida</taxon>
        <taxon>eudicotyledons</taxon>
        <taxon>Gunneridae</taxon>
        <taxon>Pentapetalae</taxon>
        <taxon>rosids</taxon>
        <taxon>malvids</taxon>
        <taxon>Malvales</taxon>
        <taxon>Malvaceae</taxon>
        <taxon>Malvoideae</taxon>
        <taxon>Gossypium</taxon>
    </lineage>
</organism>
<keyword evidence="2" id="KW-1185">Reference proteome</keyword>
<dbReference type="PANTHER" id="PTHR46890:SF48">
    <property type="entry name" value="RNA-DIRECTED DNA POLYMERASE"/>
    <property type="match status" value="1"/>
</dbReference>
<evidence type="ECO:0000313" key="2">
    <source>
        <dbReference type="Proteomes" id="UP000325315"/>
    </source>
</evidence>
<proteinExistence type="predicted"/>
<keyword evidence="1" id="KW-0548">Nucleotidyltransferase</keyword>
<sequence>MYEAQSAFVPGRLISDNVLLAYEILHTLKHKKVGRKGLMAVKLDMSKAYDRVEWNFVEGVMKKMGFDPGWVDIIIKCARRLRQEDPLSTFLFLFCGEGLSSLMRLESKLVEVVQLFLTYSSQMTVFYLQKLQKEEHIL</sequence>
<dbReference type="GO" id="GO:0003964">
    <property type="term" value="F:RNA-directed DNA polymerase activity"/>
    <property type="evidence" value="ECO:0007669"/>
    <property type="project" value="UniProtKB-KW"/>
</dbReference>
<protein>
    <submittedName>
        <fullName evidence="1">Reverse transcriptase</fullName>
    </submittedName>
</protein>
<reference evidence="2" key="1">
    <citation type="journal article" date="2019" name="Plant Biotechnol. J.">
        <title>Genome sequencing of the Australian wild diploid species Gossypium australe highlights disease resistance and delayed gland morphogenesis.</title>
        <authorList>
            <person name="Cai Y."/>
            <person name="Cai X."/>
            <person name="Wang Q."/>
            <person name="Wang P."/>
            <person name="Zhang Y."/>
            <person name="Cai C."/>
            <person name="Xu Y."/>
            <person name="Wang K."/>
            <person name="Zhou Z."/>
            <person name="Wang C."/>
            <person name="Geng S."/>
            <person name="Li B."/>
            <person name="Dong Q."/>
            <person name="Hou Y."/>
            <person name="Wang H."/>
            <person name="Ai P."/>
            <person name="Liu Z."/>
            <person name="Yi F."/>
            <person name="Sun M."/>
            <person name="An G."/>
            <person name="Cheng J."/>
            <person name="Zhang Y."/>
            <person name="Shi Q."/>
            <person name="Xie Y."/>
            <person name="Shi X."/>
            <person name="Chang Y."/>
            <person name="Huang F."/>
            <person name="Chen Y."/>
            <person name="Hong S."/>
            <person name="Mi L."/>
            <person name="Sun Q."/>
            <person name="Zhang L."/>
            <person name="Zhou B."/>
            <person name="Peng R."/>
            <person name="Zhang X."/>
            <person name="Liu F."/>
        </authorList>
    </citation>
    <scope>NUCLEOTIDE SEQUENCE [LARGE SCALE GENOMIC DNA]</scope>
    <source>
        <strain evidence="2">cv. PA1801</strain>
    </source>
</reference>
<comment type="caution">
    <text evidence="1">The sequence shown here is derived from an EMBL/GenBank/DDBJ whole genome shotgun (WGS) entry which is preliminary data.</text>
</comment>
<dbReference type="OrthoDB" id="1932527at2759"/>
<dbReference type="AlphaFoldDB" id="A0A5B6WFY1"/>
<gene>
    <name evidence="1" type="ORF">EPI10_020538</name>
</gene>
<keyword evidence="1" id="KW-0695">RNA-directed DNA polymerase</keyword>
<dbReference type="InterPro" id="IPR052343">
    <property type="entry name" value="Retrotransposon-Effector_Assoc"/>
</dbReference>
<accession>A0A5B6WFY1</accession>
<dbReference type="PANTHER" id="PTHR46890">
    <property type="entry name" value="NON-LTR RETROLELEMENT REVERSE TRANSCRIPTASE-LIKE PROTEIN-RELATED"/>
    <property type="match status" value="1"/>
</dbReference>
<keyword evidence="1" id="KW-0808">Transferase</keyword>
<dbReference type="EMBL" id="SMMG02000003">
    <property type="protein sequence ID" value="KAA3480078.1"/>
    <property type="molecule type" value="Genomic_DNA"/>
</dbReference>
<evidence type="ECO:0000313" key="1">
    <source>
        <dbReference type="EMBL" id="KAA3480078.1"/>
    </source>
</evidence>
<dbReference type="Proteomes" id="UP000325315">
    <property type="component" value="Unassembled WGS sequence"/>
</dbReference>
<name>A0A5B6WFY1_9ROSI</name>